<evidence type="ECO:0000313" key="3">
    <source>
        <dbReference type="Proteomes" id="UP001432180"/>
    </source>
</evidence>
<keyword evidence="1" id="KW-0732">Signal</keyword>
<accession>A0ABZ0SBJ5</accession>
<name>A0ABZ0SBJ5_9GAMM</name>
<dbReference type="EMBL" id="CP121472">
    <property type="protein sequence ID" value="WPL17827.1"/>
    <property type="molecule type" value="Genomic_DNA"/>
</dbReference>
<dbReference type="Proteomes" id="UP001432180">
    <property type="component" value="Chromosome"/>
</dbReference>
<sequence>MKNQLMAIALGAALSVVALQANAETYSAQHENVKKLFQSNEEKTAKDAVWTSRDIFKVGVINEGSRRDGYADYVCQVLYDYGFKGKKVWVQVIDIVKLTRNGDWVKLGESHCQ</sequence>
<protein>
    <recommendedName>
        <fullName evidence="4">SH3b domain-containing protein</fullName>
    </recommendedName>
</protein>
<keyword evidence="3" id="KW-1185">Reference proteome</keyword>
<evidence type="ECO:0000313" key="2">
    <source>
        <dbReference type="EMBL" id="WPL17827.1"/>
    </source>
</evidence>
<reference evidence="2 3" key="1">
    <citation type="journal article" date="2023" name="Microorganisms">
        <title>Thiorhodovibrio frisius and Trv. litoralis spp. nov., Two Novel Members from a Clade of Fastidious Purple Sulfur Bacteria That Exhibit Unique Red-Shifted Light-Harvesting Capabilities.</title>
        <authorList>
            <person name="Methner A."/>
            <person name="Kuzyk S.B."/>
            <person name="Petersen J."/>
            <person name="Bauer S."/>
            <person name="Brinkmann H."/>
            <person name="Sichau K."/>
            <person name="Wanner G."/>
            <person name="Wolf J."/>
            <person name="Neumann-Schaal M."/>
            <person name="Henke P."/>
            <person name="Tank M."/>
            <person name="Sproer C."/>
            <person name="Bunk B."/>
            <person name="Overmann J."/>
        </authorList>
    </citation>
    <scope>NUCLEOTIDE SEQUENCE [LARGE SCALE GENOMIC DNA]</scope>
    <source>
        <strain evidence="2 3">DSM 6702</strain>
    </source>
</reference>
<proteinExistence type="predicted"/>
<evidence type="ECO:0000256" key="1">
    <source>
        <dbReference type="SAM" id="SignalP"/>
    </source>
</evidence>
<organism evidence="2 3">
    <name type="scientific">Thiorhodovibrio winogradskyi</name>
    <dbReference type="NCBI Taxonomy" id="77007"/>
    <lineage>
        <taxon>Bacteria</taxon>
        <taxon>Pseudomonadati</taxon>
        <taxon>Pseudomonadota</taxon>
        <taxon>Gammaproteobacteria</taxon>
        <taxon>Chromatiales</taxon>
        <taxon>Chromatiaceae</taxon>
        <taxon>Thiorhodovibrio</taxon>
    </lineage>
</organism>
<evidence type="ECO:0008006" key="4">
    <source>
        <dbReference type="Google" id="ProtNLM"/>
    </source>
</evidence>
<feature type="signal peptide" evidence="1">
    <location>
        <begin position="1"/>
        <end position="23"/>
    </location>
</feature>
<gene>
    <name evidence="2" type="ORF">Thiowin_02869</name>
</gene>
<dbReference type="RefSeq" id="WP_328983625.1">
    <property type="nucleotide sequence ID" value="NZ_CP121472.1"/>
</dbReference>
<feature type="chain" id="PRO_5047352947" description="SH3b domain-containing protein" evidence="1">
    <location>
        <begin position="24"/>
        <end position="113"/>
    </location>
</feature>